<keyword evidence="1" id="KW-0808">Transferase</keyword>
<dbReference type="AlphaFoldDB" id="A0A265EAM0"/>
<evidence type="ECO:0000313" key="2">
    <source>
        <dbReference type="Proteomes" id="UP000216682"/>
    </source>
</evidence>
<dbReference type="Gene3D" id="3.90.550.10">
    <property type="entry name" value="Spore Coat Polysaccharide Biosynthesis Protein SpsA, Chain A"/>
    <property type="match status" value="1"/>
</dbReference>
<accession>A0A265EAM0</accession>
<comment type="caution">
    <text evidence="1">The sequence shown here is derived from an EMBL/GenBank/DDBJ whole genome shotgun (WGS) entry which is preliminary data.</text>
</comment>
<name>A0A265EAM0_9STAP</name>
<dbReference type="SUPFAM" id="SSF53448">
    <property type="entry name" value="Nucleotide-diphospho-sugar transferases"/>
    <property type="match status" value="1"/>
</dbReference>
<dbReference type="Proteomes" id="UP000216682">
    <property type="component" value="Unassembled WGS sequence"/>
</dbReference>
<dbReference type="EMBL" id="NPEZ01000001">
    <property type="protein sequence ID" value="OZT78637.1"/>
    <property type="molecule type" value="Genomic_DNA"/>
</dbReference>
<dbReference type="GO" id="GO:0016740">
    <property type="term" value="F:transferase activity"/>
    <property type="evidence" value="ECO:0007669"/>
    <property type="project" value="UniProtKB-KW"/>
</dbReference>
<reference evidence="1 2" key="1">
    <citation type="submission" date="2017-07" db="EMBL/GenBank/DDBJ databases">
        <title>Shotgun whole genome sequences of three halophilic bacterial isolates.</title>
        <authorList>
            <person name="Pozzo T."/>
            <person name="Higdon S.M."/>
            <person name="Quillaguaman J."/>
        </authorList>
    </citation>
    <scope>NUCLEOTIDE SEQUENCE [LARGE SCALE GENOMIC DNA]</scope>
    <source>
        <strain evidence="1 2">BU-1</strain>
    </source>
</reference>
<dbReference type="RefSeq" id="WP_094906022.1">
    <property type="nucleotide sequence ID" value="NZ_NPEZ01000001.1"/>
</dbReference>
<organism evidence="1 2">
    <name type="scientific">Salinicoccus roseus</name>
    <dbReference type="NCBI Taxonomy" id="45670"/>
    <lineage>
        <taxon>Bacteria</taxon>
        <taxon>Bacillati</taxon>
        <taxon>Bacillota</taxon>
        <taxon>Bacilli</taxon>
        <taxon>Bacillales</taxon>
        <taxon>Staphylococcaceae</taxon>
        <taxon>Salinicoccus</taxon>
    </lineage>
</organism>
<gene>
    <name evidence="1" type="ORF">CFN03_04990</name>
</gene>
<proteinExistence type="predicted"/>
<sequence length="305" mass="35675">MLAPVVIFVYNRPEHTKRTIEALSRNYLAKKTDVYIFSDAPKSNNAGREVELVRDYIDSLPEKNLFKSIHIKKADKNLGLANSVINGVQKIIEKYGKTIVLEDDLISSKDFLQFMNDGLNYYQDNSSIWSISGYNIPIKIPANYKSEIYLSYRGSSWGWATWKDRWEKVDWNVSDYKKFKRDKNLRRNLNRGGRDMAIMLDYQIEGKIDSWAIRWCYSQSKLGMYTIYPVVTRINNIGLDGSGTHSGITSRYDSALNNELTRCNFEDPGLNKTILTDFQNHYMSRYNYLLFQFKRVIKRIIRIND</sequence>
<dbReference type="InterPro" id="IPR029044">
    <property type="entry name" value="Nucleotide-diphossugar_trans"/>
</dbReference>
<protein>
    <submittedName>
        <fullName evidence="1">Sugar transferase</fullName>
    </submittedName>
</protein>
<evidence type="ECO:0000313" key="1">
    <source>
        <dbReference type="EMBL" id="OZT78637.1"/>
    </source>
</evidence>